<sequence>MVATKTSKATKAKAAPKAKYTYRERVLDACAHLQQHKKRIHMATLRAEIHRAAEERNDKMGPHAHRYIHKAVDGLVDEGMLERLPEPATISVTPSAKKTFKKARKSLNLSSPPSSQADQEMFIRLVSHSPHKRRRQSNVHFDGAADADVGESISARVSKRPRRSTGGPRKSRASAAGPSRAPRRSMAQPSASQGPKPLSRMTKAELLAKIKELQERQQALRSESPLSELSDDEDSQAIEARLREQTQHYRERIEELEQQLALGFASAVGGPSGATYADDSMDMDEQPTQVEDEVPTRPSTPTINAPSISEPNSPEQPIAHSQAQPIPPSQPVPRTQAQRLLGVTRPGAPMGVTRTQSGSFISHLSKRPTPAPSDSGDEHREDLDMTSFEQDGIHSYEHEQDFGSHEYSQTQESLFESTQGERLAQEKVASLEQQLAALNQDLVDVRCASAAAELRMQRSAQALEDKVVAREHTITGLEADVANAQRQEADLQAMIAAKDQEITQLQTQLRQAKAEYEAAAQQEQALRSSVTELQQTLVARDTVVAEQTALINDSSARLAAANSSNEVLALQLAASDAERTRLLGELEGTLAGKTEVQRQFREEVQALRVAAEETAKEMRELEEERDELRNEREHLEAVSQSLEEEVNELKDQLEEERVQAELLGAQLADRDAQLAARAREAEELQDKISAFASQVSSLEQQVSASHAKVAELESALATSREETAAMTKVRDDEAAKVTDLRIRLDVSEKTNIELRSTIADRDAQLASVSADLETSRQQHKATREELATSNKLAETEQARAASLAGMLEQTKAALQAAQEEANLLKAAKKQDEETIARLKGSFGKYKVQQAQWLSEMSMEFDDAHASTVSFEQKQRVAEAI</sequence>
<evidence type="ECO:0000256" key="1">
    <source>
        <dbReference type="SAM" id="Coils"/>
    </source>
</evidence>
<feature type="region of interest" description="Disordered" evidence="2">
    <location>
        <begin position="271"/>
        <end position="333"/>
    </location>
</feature>
<feature type="region of interest" description="Disordered" evidence="2">
    <location>
        <begin position="150"/>
        <end position="200"/>
    </location>
</feature>
<name>D8QE12_SCHCM</name>
<feature type="coiled-coil region" evidence="1">
    <location>
        <begin position="800"/>
        <end position="834"/>
    </location>
</feature>
<evidence type="ECO:0000313" key="3">
    <source>
        <dbReference type="EMBL" id="EFI94081.1"/>
    </source>
</evidence>
<keyword evidence="1" id="KW-0175">Coiled coil</keyword>
<dbReference type="HOGENOM" id="CLU_327096_0_0_1"/>
<evidence type="ECO:0000313" key="4">
    <source>
        <dbReference type="Proteomes" id="UP000007431"/>
    </source>
</evidence>
<accession>D8QE12</accession>
<organism evidence="4">
    <name type="scientific">Schizophyllum commune (strain H4-8 / FGSC 9210)</name>
    <name type="common">Split gill fungus</name>
    <dbReference type="NCBI Taxonomy" id="578458"/>
    <lineage>
        <taxon>Eukaryota</taxon>
        <taxon>Fungi</taxon>
        <taxon>Dikarya</taxon>
        <taxon>Basidiomycota</taxon>
        <taxon>Agaricomycotina</taxon>
        <taxon>Agaricomycetes</taxon>
        <taxon>Agaricomycetidae</taxon>
        <taxon>Agaricales</taxon>
        <taxon>Schizophyllaceae</taxon>
        <taxon>Schizophyllum</taxon>
    </lineage>
</organism>
<feature type="compositionally biased region" description="Acidic residues" evidence="2">
    <location>
        <begin position="279"/>
        <end position="293"/>
    </location>
</feature>
<dbReference type="KEGG" id="scm:SCHCO_02691830"/>
<dbReference type="STRING" id="578458.D8QE12"/>
<dbReference type="VEuPathDB" id="FungiDB:SCHCODRAFT_02691830"/>
<dbReference type="GeneID" id="9591087"/>
<feature type="compositionally biased region" description="Low complexity" evidence="2">
    <location>
        <begin position="173"/>
        <end position="187"/>
    </location>
</feature>
<feature type="compositionally biased region" description="Polar residues" evidence="2">
    <location>
        <begin position="297"/>
        <end position="324"/>
    </location>
</feature>
<dbReference type="InParanoid" id="D8QE12"/>
<dbReference type="RefSeq" id="XP_003028984.1">
    <property type="nucleotide sequence ID" value="XM_003028938.1"/>
</dbReference>
<dbReference type="Gene3D" id="1.20.5.340">
    <property type="match status" value="1"/>
</dbReference>
<protein>
    <submittedName>
        <fullName evidence="3">Uncharacterized protein</fullName>
    </submittedName>
</protein>
<dbReference type="OMA" id="HAVHMAT"/>
<dbReference type="EMBL" id="GL377310">
    <property type="protein sequence ID" value="EFI94081.1"/>
    <property type="molecule type" value="Genomic_DNA"/>
</dbReference>
<reference evidence="3 4" key="1">
    <citation type="journal article" date="2010" name="Nat. Biotechnol.">
        <title>Genome sequence of the model mushroom Schizophyllum commune.</title>
        <authorList>
            <person name="Ohm R.A."/>
            <person name="de Jong J.F."/>
            <person name="Lugones L.G."/>
            <person name="Aerts A."/>
            <person name="Kothe E."/>
            <person name="Stajich J.E."/>
            <person name="de Vries R.P."/>
            <person name="Record E."/>
            <person name="Levasseur A."/>
            <person name="Baker S.E."/>
            <person name="Bartholomew K.A."/>
            <person name="Coutinho P.M."/>
            <person name="Erdmann S."/>
            <person name="Fowler T.J."/>
            <person name="Gathman A.C."/>
            <person name="Lombard V."/>
            <person name="Henrissat B."/>
            <person name="Knabe N."/>
            <person name="Kuees U."/>
            <person name="Lilly W.W."/>
            <person name="Lindquist E."/>
            <person name="Lucas S."/>
            <person name="Magnuson J.K."/>
            <person name="Piumi F."/>
            <person name="Raudaskoski M."/>
            <person name="Salamov A."/>
            <person name="Schmutz J."/>
            <person name="Schwarze F.W.M.R."/>
            <person name="vanKuyk P.A."/>
            <person name="Horton J.S."/>
            <person name="Grigoriev I.V."/>
            <person name="Woesten H.A.B."/>
        </authorList>
    </citation>
    <scope>NUCLEOTIDE SEQUENCE [LARGE SCALE GENOMIC DNA]</scope>
    <source>
        <strain evidence="4">H4-8 / FGSC 9210</strain>
    </source>
</reference>
<feature type="region of interest" description="Disordered" evidence="2">
    <location>
        <begin position="345"/>
        <end position="381"/>
    </location>
</feature>
<evidence type="ECO:0000256" key="2">
    <source>
        <dbReference type="SAM" id="MobiDB-lite"/>
    </source>
</evidence>
<feature type="coiled-coil region" evidence="1">
    <location>
        <begin position="203"/>
        <end position="259"/>
    </location>
</feature>
<dbReference type="PANTHER" id="PTHR23159">
    <property type="entry name" value="CENTROSOMAL PROTEIN 2"/>
    <property type="match status" value="1"/>
</dbReference>
<dbReference type="Proteomes" id="UP000007431">
    <property type="component" value="Unassembled WGS sequence"/>
</dbReference>
<dbReference type="eggNOG" id="ENOG502SSFV">
    <property type="taxonomic scope" value="Eukaryota"/>
</dbReference>
<dbReference type="Gene3D" id="1.10.287.1490">
    <property type="match status" value="1"/>
</dbReference>
<feature type="coiled-coil region" evidence="1">
    <location>
        <begin position="421"/>
        <end position="448"/>
    </location>
</feature>
<feature type="coiled-coil region" evidence="1">
    <location>
        <begin position="474"/>
        <end position="529"/>
    </location>
</feature>
<proteinExistence type="predicted"/>
<keyword evidence="4" id="KW-1185">Reference proteome</keyword>
<gene>
    <name evidence="3" type="ORF">SCHCODRAFT_112094</name>
</gene>
<dbReference type="PANTHER" id="PTHR23159:SF60">
    <property type="entry name" value="SPINDLE ASSEMBLY ABNORMAL PROTEIN 4"/>
    <property type="match status" value="1"/>
</dbReference>
<dbReference type="AlphaFoldDB" id="D8QE12"/>
<dbReference type="OrthoDB" id="3271002at2759"/>
<feature type="non-terminal residue" evidence="3">
    <location>
        <position position="880"/>
    </location>
</feature>
<feature type="compositionally biased region" description="Polar residues" evidence="2">
    <location>
        <begin position="353"/>
        <end position="362"/>
    </location>
</feature>
<feature type="coiled-coil region" evidence="1">
    <location>
        <begin position="601"/>
        <end position="715"/>
    </location>
</feature>